<evidence type="ECO:0000313" key="11">
    <source>
        <dbReference type="EMBL" id="PSR90397.1"/>
    </source>
</evidence>
<evidence type="ECO:0000313" key="12">
    <source>
        <dbReference type="Proteomes" id="UP000241462"/>
    </source>
</evidence>
<dbReference type="GO" id="GO:0051301">
    <property type="term" value="P:cell division"/>
    <property type="evidence" value="ECO:0007669"/>
    <property type="project" value="UniProtKB-KW"/>
</dbReference>
<evidence type="ECO:0000256" key="3">
    <source>
        <dbReference type="ARBA" id="ARBA00022454"/>
    </source>
</evidence>
<name>A0A2T3AB88_9PEZI</name>
<organism evidence="11 12">
    <name type="scientific">Coniella lustricola</name>
    <dbReference type="NCBI Taxonomy" id="2025994"/>
    <lineage>
        <taxon>Eukaryota</taxon>
        <taxon>Fungi</taxon>
        <taxon>Dikarya</taxon>
        <taxon>Ascomycota</taxon>
        <taxon>Pezizomycotina</taxon>
        <taxon>Sordariomycetes</taxon>
        <taxon>Sordariomycetidae</taxon>
        <taxon>Diaporthales</taxon>
        <taxon>Schizoparmaceae</taxon>
        <taxon>Coniella</taxon>
    </lineage>
</organism>
<keyword evidence="9" id="KW-0137">Centromere</keyword>
<keyword evidence="4" id="KW-0132">Cell division</keyword>
<keyword evidence="6" id="KW-0995">Kinetochore</keyword>
<reference evidence="11 12" key="1">
    <citation type="journal article" date="2018" name="Mycol. Prog.">
        <title>Coniella lustricola, a new species from submerged detritus.</title>
        <authorList>
            <person name="Raudabaugh D.B."/>
            <person name="Iturriaga T."/>
            <person name="Carver A."/>
            <person name="Mondo S."/>
            <person name="Pangilinan J."/>
            <person name="Lipzen A."/>
            <person name="He G."/>
            <person name="Amirebrahimi M."/>
            <person name="Grigoriev I.V."/>
            <person name="Miller A.N."/>
        </authorList>
    </citation>
    <scope>NUCLEOTIDE SEQUENCE [LARGE SCALE GENOMIC DNA]</scope>
    <source>
        <strain evidence="11 12">B22-T-1</strain>
    </source>
</reference>
<feature type="non-terminal residue" evidence="11">
    <location>
        <position position="1"/>
    </location>
</feature>
<keyword evidence="7" id="KW-0539">Nucleus</keyword>
<dbReference type="InParanoid" id="A0A2T3AB88"/>
<dbReference type="Proteomes" id="UP000241462">
    <property type="component" value="Unassembled WGS sequence"/>
</dbReference>
<evidence type="ECO:0000256" key="7">
    <source>
        <dbReference type="ARBA" id="ARBA00023242"/>
    </source>
</evidence>
<gene>
    <name evidence="11" type="ORF">BD289DRAFT_352720</name>
</gene>
<accession>A0A2T3AB88</accession>
<feature type="region of interest" description="Disordered" evidence="10">
    <location>
        <begin position="1"/>
        <end position="39"/>
    </location>
</feature>
<protein>
    <submittedName>
        <fullName evidence="11">Nnf1-domain-containing protein</fullName>
    </submittedName>
</protein>
<dbReference type="OrthoDB" id="18453at2759"/>
<dbReference type="InterPro" id="IPR007128">
    <property type="entry name" value="PMF1/Nnf1"/>
</dbReference>
<dbReference type="GO" id="GO:0000444">
    <property type="term" value="C:MIS12/MIND type complex"/>
    <property type="evidence" value="ECO:0007669"/>
    <property type="project" value="InterPro"/>
</dbReference>
<dbReference type="FunCoup" id="A0A2T3AB88">
    <property type="interactions" value="29"/>
</dbReference>
<dbReference type="PANTHER" id="PTHR15459:SF3">
    <property type="entry name" value="POLYAMINE-MODULATED FACTOR 1"/>
    <property type="match status" value="1"/>
</dbReference>
<evidence type="ECO:0000256" key="9">
    <source>
        <dbReference type="ARBA" id="ARBA00023328"/>
    </source>
</evidence>
<keyword evidence="8" id="KW-0131">Cell cycle</keyword>
<dbReference type="GO" id="GO:0005634">
    <property type="term" value="C:nucleus"/>
    <property type="evidence" value="ECO:0007669"/>
    <property type="project" value="UniProtKB-SubCell"/>
</dbReference>
<evidence type="ECO:0000256" key="1">
    <source>
        <dbReference type="ARBA" id="ARBA00004123"/>
    </source>
</evidence>
<dbReference type="AlphaFoldDB" id="A0A2T3AB88"/>
<evidence type="ECO:0000256" key="10">
    <source>
        <dbReference type="SAM" id="MobiDB-lite"/>
    </source>
</evidence>
<feature type="compositionally biased region" description="Low complexity" evidence="10">
    <location>
        <begin position="1"/>
        <end position="22"/>
    </location>
</feature>
<dbReference type="Pfam" id="PF03980">
    <property type="entry name" value="Nnf1"/>
    <property type="match status" value="1"/>
</dbReference>
<evidence type="ECO:0000256" key="2">
    <source>
        <dbReference type="ARBA" id="ARBA00004629"/>
    </source>
</evidence>
<dbReference type="GO" id="GO:0007059">
    <property type="term" value="P:chromosome segregation"/>
    <property type="evidence" value="ECO:0007669"/>
    <property type="project" value="TreeGrafter"/>
</dbReference>
<feature type="non-terminal residue" evidence="11">
    <location>
        <position position="206"/>
    </location>
</feature>
<comment type="subcellular location">
    <subcellularLocation>
        <location evidence="2">Chromosome</location>
        <location evidence="2">Centromere</location>
        <location evidence="2">Kinetochore</location>
    </subcellularLocation>
    <subcellularLocation>
        <location evidence="1">Nucleus</location>
    </subcellularLocation>
</comment>
<keyword evidence="5" id="KW-0498">Mitosis</keyword>
<keyword evidence="3" id="KW-0158">Chromosome</keyword>
<dbReference type="PANTHER" id="PTHR15459">
    <property type="entry name" value="POLYAMINE-MODULATED FACTOR 1"/>
    <property type="match status" value="1"/>
</dbReference>
<dbReference type="STRING" id="2025994.A0A2T3AB88"/>
<keyword evidence="12" id="KW-1185">Reference proteome</keyword>
<proteinExistence type="predicted"/>
<evidence type="ECO:0000256" key="4">
    <source>
        <dbReference type="ARBA" id="ARBA00022618"/>
    </source>
</evidence>
<sequence length="206" mass="22558">QPQQDQPQQQAQEAASQPSNSPTSPPLPARHTATTPGPRAQRFQESFDAALARTLAKISIDNFGSCYPTIAAQAPHILRQVQRSMVDRLSQLCAAEFAKIQERYAVVPRLNELESLVSDAELRRRSSVSEAQGQNKPLPPHLLPAKTVLAAHLAPHLASQQSQMNARLQNTQAANSVLWDEIRAQRNEVEQLLSSLEASLADIHAA</sequence>
<dbReference type="EMBL" id="KZ678420">
    <property type="protein sequence ID" value="PSR90397.1"/>
    <property type="molecule type" value="Genomic_DNA"/>
</dbReference>
<evidence type="ECO:0000256" key="8">
    <source>
        <dbReference type="ARBA" id="ARBA00023306"/>
    </source>
</evidence>
<evidence type="ECO:0000256" key="5">
    <source>
        <dbReference type="ARBA" id="ARBA00022776"/>
    </source>
</evidence>
<evidence type="ECO:0000256" key="6">
    <source>
        <dbReference type="ARBA" id="ARBA00022838"/>
    </source>
</evidence>